<evidence type="ECO:0000256" key="1">
    <source>
        <dbReference type="ARBA" id="ARBA00004127"/>
    </source>
</evidence>
<keyword evidence="3" id="KW-0813">Transport</keyword>
<feature type="transmembrane region" description="Helical" evidence="7">
    <location>
        <begin position="335"/>
        <end position="357"/>
    </location>
</feature>
<organism evidence="9 10">
    <name type="scientific">Tannerella sp. oral taxon BU063 isolate Cell 1/3</name>
    <dbReference type="NCBI Taxonomy" id="1411022"/>
    <lineage>
        <taxon>Bacteria</taxon>
        <taxon>Pseudomonadati</taxon>
        <taxon>Bacteroidota</taxon>
        <taxon>Bacteroidia</taxon>
        <taxon>Bacteroidales</taxon>
        <taxon>Tannerellaceae</taxon>
        <taxon>Tannerella</taxon>
    </lineage>
</organism>
<keyword evidence="6 7" id="KW-0472">Membrane</keyword>
<evidence type="ECO:0000256" key="6">
    <source>
        <dbReference type="ARBA" id="ARBA00023136"/>
    </source>
</evidence>
<accession>W2CT76</accession>
<comment type="subcellular location">
    <subcellularLocation>
        <location evidence="1">Endomembrane system</location>
        <topology evidence="1">Multi-pass membrane protein</topology>
    </subcellularLocation>
</comment>
<evidence type="ECO:0000256" key="5">
    <source>
        <dbReference type="ARBA" id="ARBA00022989"/>
    </source>
</evidence>
<feature type="transmembrane region" description="Helical" evidence="7">
    <location>
        <begin position="215"/>
        <end position="242"/>
    </location>
</feature>
<protein>
    <submittedName>
        <fullName evidence="9">Adenine permease</fullName>
    </submittedName>
</protein>
<dbReference type="PANTHER" id="PTHR43337:SF1">
    <property type="entry name" value="XANTHINE_URACIL PERMEASE C887.17-RELATED"/>
    <property type="match status" value="1"/>
</dbReference>
<dbReference type="InterPro" id="IPR006043">
    <property type="entry name" value="NCS2"/>
</dbReference>
<dbReference type="PANTHER" id="PTHR43337">
    <property type="entry name" value="XANTHINE/URACIL PERMEASE C887.17-RELATED"/>
    <property type="match status" value="1"/>
</dbReference>
<feature type="signal peptide" evidence="8">
    <location>
        <begin position="1"/>
        <end position="20"/>
    </location>
</feature>
<dbReference type="EMBL" id="AYYE01000765">
    <property type="protein sequence ID" value="ETK09691.1"/>
    <property type="molecule type" value="Genomic_DNA"/>
</dbReference>
<dbReference type="InterPro" id="IPR045018">
    <property type="entry name" value="Azg-like"/>
</dbReference>
<feature type="transmembrane region" description="Helical" evidence="7">
    <location>
        <begin position="103"/>
        <end position="122"/>
    </location>
</feature>
<feature type="transmembrane region" description="Helical" evidence="7">
    <location>
        <begin position="466"/>
        <end position="482"/>
    </location>
</feature>
<feature type="transmembrane region" description="Helical" evidence="7">
    <location>
        <begin position="294"/>
        <end position="314"/>
    </location>
</feature>
<sequence length="483" mass="51311">MKRMLLTVLLVSLCAMGSTAAKKVYRRQIVKEFSVGARPELALSNCFGEIRIVEGADRKITVRVELRGEGKTDEEARRYAEAVNVDLSLSGNRVEGRTTFQKIIFTTTAIISMFSTLIMALYARLPFALAPGMGLNAFFAYTVCTKMGYDWSFALTAVLIEGVTFIILTETNLRDAIVNAIPASIRNAIGPGIGLYIAFIGLKNGGVIASSPATFVTLGTITSGPGLLSIIGLVLTGTLLILNVRGALLLGILGTTLIGLPMGLTTFGGVAGLPPSIAPIAFKFDFTHVFTVDMLIVVLTFLFIDMFDTIGTLVGVSTKAGMLRNGQVPHLKRAFMADAVGTTIGSMMGSSAIATYVESASGVAQGGRSGLTAFTTAVCFAVALIFAPLFLSIPGSATCPVLVIVGLFMLSPIRDIDLDDYSESLPAFICLVLMPLTYSISDGILIGIISYVVLNLLGGKRRKLTPTMYVLAVLFILKYVFIG</sequence>
<gene>
    <name evidence="9" type="ORF">T230_04365</name>
</gene>
<evidence type="ECO:0000256" key="7">
    <source>
        <dbReference type="SAM" id="Phobius"/>
    </source>
</evidence>
<feature type="transmembrane region" description="Helical" evidence="7">
    <location>
        <begin position="397"/>
        <end position="413"/>
    </location>
</feature>
<keyword evidence="8" id="KW-0732">Signal</keyword>
<proteinExistence type="inferred from homology"/>
<evidence type="ECO:0000256" key="2">
    <source>
        <dbReference type="ARBA" id="ARBA00005697"/>
    </source>
</evidence>
<comment type="similarity">
    <text evidence="2">Belongs to the nucleobase:cation symporter-2 (NCS2) (TC 2.A.40) family. Azg-like subfamily.</text>
</comment>
<evidence type="ECO:0000313" key="10">
    <source>
        <dbReference type="Proteomes" id="UP000034982"/>
    </source>
</evidence>
<dbReference type="PATRIC" id="fig|1411022.3.peg.278"/>
<evidence type="ECO:0000256" key="8">
    <source>
        <dbReference type="SAM" id="SignalP"/>
    </source>
</evidence>
<dbReference type="Pfam" id="PF00860">
    <property type="entry name" value="Xan_ur_permease"/>
    <property type="match status" value="1"/>
</dbReference>
<name>W2CT76_9BACT</name>
<reference evidence="9 10" key="1">
    <citation type="submission" date="2013-11" db="EMBL/GenBank/DDBJ databases">
        <title>Single cell genomics of uncultured Tannerella BU063 (oral taxon 286).</title>
        <authorList>
            <person name="Beall C.J."/>
            <person name="Campbell A.G."/>
            <person name="Griffen A.L."/>
            <person name="Podar M."/>
            <person name="Leys E.J."/>
        </authorList>
    </citation>
    <scope>NUCLEOTIDE SEQUENCE [LARGE SCALE GENOMIC DNA]</scope>
    <source>
        <strain evidence="9">Cell 1/3</strain>
    </source>
</reference>
<feature type="transmembrane region" description="Helical" evidence="7">
    <location>
        <begin position="149"/>
        <end position="168"/>
    </location>
</feature>
<evidence type="ECO:0000256" key="4">
    <source>
        <dbReference type="ARBA" id="ARBA00022692"/>
    </source>
</evidence>
<feature type="transmembrane region" description="Helical" evidence="7">
    <location>
        <begin position="425"/>
        <end position="454"/>
    </location>
</feature>
<keyword evidence="5 7" id="KW-1133">Transmembrane helix</keyword>
<comment type="caution">
    <text evidence="9">The sequence shown here is derived from an EMBL/GenBank/DDBJ whole genome shotgun (WGS) entry which is preliminary data.</text>
</comment>
<dbReference type="GO" id="GO:0005345">
    <property type="term" value="F:purine nucleobase transmembrane transporter activity"/>
    <property type="evidence" value="ECO:0007669"/>
    <property type="project" value="TreeGrafter"/>
</dbReference>
<dbReference type="GO" id="GO:0012505">
    <property type="term" value="C:endomembrane system"/>
    <property type="evidence" value="ECO:0007669"/>
    <property type="project" value="UniProtKB-SubCell"/>
</dbReference>
<evidence type="ECO:0000256" key="3">
    <source>
        <dbReference type="ARBA" id="ARBA00022448"/>
    </source>
</evidence>
<feature type="transmembrane region" description="Helical" evidence="7">
    <location>
        <begin position="249"/>
        <end position="274"/>
    </location>
</feature>
<evidence type="ECO:0000313" key="9">
    <source>
        <dbReference type="EMBL" id="ETK09691.1"/>
    </source>
</evidence>
<feature type="transmembrane region" description="Helical" evidence="7">
    <location>
        <begin position="369"/>
        <end position="390"/>
    </location>
</feature>
<keyword evidence="4 7" id="KW-0812">Transmembrane</keyword>
<dbReference type="Proteomes" id="UP000034982">
    <property type="component" value="Unassembled WGS sequence"/>
</dbReference>
<dbReference type="AlphaFoldDB" id="W2CT76"/>
<feature type="chain" id="PRO_5004813196" evidence="8">
    <location>
        <begin position="21"/>
        <end position="483"/>
    </location>
</feature>
<dbReference type="GO" id="GO:0005886">
    <property type="term" value="C:plasma membrane"/>
    <property type="evidence" value="ECO:0007669"/>
    <property type="project" value="TreeGrafter"/>
</dbReference>